<dbReference type="RefSeq" id="WP_221406744.1">
    <property type="nucleotide sequence ID" value="NZ_FZPD01000005.1"/>
</dbReference>
<evidence type="ECO:0000259" key="1">
    <source>
        <dbReference type="Pfam" id="PF01471"/>
    </source>
</evidence>
<evidence type="ECO:0000259" key="2">
    <source>
        <dbReference type="Pfam" id="PF01510"/>
    </source>
</evidence>
<evidence type="ECO:0000313" key="3">
    <source>
        <dbReference type="EMBL" id="SNT28987.1"/>
    </source>
</evidence>
<dbReference type="GO" id="GO:0009253">
    <property type="term" value="P:peptidoglycan catabolic process"/>
    <property type="evidence" value="ECO:0007669"/>
    <property type="project" value="InterPro"/>
</dbReference>
<evidence type="ECO:0000313" key="4">
    <source>
        <dbReference type="Proteomes" id="UP000198393"/>
    </source>
</evidence>
<dbReference type="SUPFAM" id="SSF55846">
    <property type="entry name" value="N-acetylmuramoyl-L-alanine amidase-like"/>
    <property type="match status" value="1"/>
</dbReference>
<dbReference type="Pfam" id="PF01471">
    <property type="entry name" value="PG_binding_1"/>
    <property type="match status" value="1"/>
</dbReference>
<dbReference type="GO" id="GO:0008745">
    <property type="term" value="F:N-acetylmuramoyl-L-alanine amidase activity"/>
    <property type="evidence" value="ECO:0007669"/>
    <property type="project" value="InterPro"/>
</dbReference>
<dbReference type="Gene3D" id="3.40.80.10">
    <property type="entry name" value="Peptidoglycan recognition protein-like"/>
    <property type="match status" value="1"/>
</dbReference>
<accession>A0A239LEC5</accession>
<dbReference type="Gene3D" id="1.10.101.10">
    <property type="entry name" value="PGBD-like superfamily/PGBD"/>
    <property type="match status" value="1"/>
</dbReference>
<dbReference type="InterPro" id="IPR002502">
    <property type="entry name" value="Amidase_domain"/>
</dbReference>
<dbReference type="SUPFAM" id="SSF47090">
    <property type="entry name" value="PGBD-like"/>
    <property type="match status" value="1"/>
</dbReference>
<dbReference type="CDD" id="cd06583">
    <property type="entry name" value="PGRP"/>
    <property type="match status" value="1"/>
</dbReference>
<dbReference type="Proteomes" id="UP000198393">
    <property type="component" value="Unassembled WGS sequence"/>
</dbReference>
<feature type="domain" description="Peptidoglycan binding-like" evidence="1">
    <location>
        <begin position="178"/>
        <end position="231"/>
    </location>
</feature>
<protein>
    <submittedName>
        <fullName evidence="3">N-acetylmuramoyl-L-alanine amidase</fullName>
    </submittedName>
</protein>
<dbReference type="AlphaFoldDB" id="A0A239LEC5"/>
<dbReference type="InterPro" id="IPR036366">
    <property type="entry name" value="PGBDSf"/>
</dbReference>
<feature type="domain" description="N-acetylmuramoyl-L-alanine amidase" evidence="2">
    <location>
        <begin position="26"/>
        <end position="154"/>
    </location>
</feature>
<sequence>MSEIKNLISILPWHPTRRWGVRQLSSINKIIIHQELGEADVEDVNNYHIKPNHISSKGCPHICYHYAIRKNGEIIQANELSSVTWHCKGQNIEAVGIMAVGNFNGPGYDMGSSEPTKEQIDSIDFLVNYLQKSLKLTNQDLYGHYHFGKPACPGYELQKYVESKRENIVSVESKVNKSINEVQKRLNKLGFAAGPVDGVHGIKTLAAIRKFQAAQGLHADGIVGPKTWSRLLELTK</sequence>
<dbReference type="InterPro" id="IPR002477">
    <property type="entry name" value="Peptidoglycan-bd-like"/>
</dbReference>
<keyword evidence="4" id="KW-1185">Reference proteome</keyword>
<dbReference type="Pfam" id="PF01510">
    <property type="entry name" value="Amidase_2"/>
    <property type="match status" value="1"/>
</dbReference>
<dbReference type="InterPro" id="IPR036505">
    <property type="entry name" value="Amidase/PGRP_sf"/>
</dbReference>
<name>A0A239LEC5_EKHLU</name>
<proteinExistence type="predicted"/>
<dbReference type="InterPro" id="IPR036365">
    <property type="entry name" value="PGBD-like_sf"/>
</dbReference>
<gene>
    <name evidence="3" type="ORF">SAMN05421640_3216</name>
</gene>
<reference evidence="3 4" key="1">
    <citation type="submission" date="2017-06" db="EMBL/GenBank/DDBJ databases">
        <authorList>
            <person name="Kim H.J."/>
            <person name="Triplett B.A."/>
        </authorList>
    </citation>
    <scope>NUCLEOTIDE SEQUENCE [LARGE SCALE GENOMIC DNA]</scope>
    <source>
        <strain evidence="3 4">DSM 19307</strain>
    </source>
</reference>
<dbReference type="EMBL" id="FZPD01000005">
    <property type="protein sequence ID" value="SNT28987.1"/>
    <property type="molecule type" value="Genomic_DNA"/>
</dbReference>
<organism evidence="3 4">
    <name type="scientific">Ekhidna lutea</name>
    <dbReference type="NCBI Taxonomy" id="447679"/>
    <lineage>
        <taxon>Bacteria</taxon>
        <taxon>Pseudomonadati</taxon>
        <taxon>Bacteroidota</taxon>
        <taxon>Cytophagia</taxon>
        <taxon>Cytophagales</taxon>
        <taxon>Reichenbachiellaceae</taxon>
        <taxon>Ekhidna</taxon>
    </lineage>
</organism>